<dbReference type="OrthoDB" id="2537769at2759"/>
<dbReference type="EMBL" id="KL142423">
    <property type="protein sequence ID" value="KDR66465.1"/>
    <property type="molecule type" value="Genomic_DNA"/>
</dbReference>
<proteinExistence type="predicted"/>
<dbReference type="PANTHER" id="PTHR36452:SF1">
    <property type="entry name" value="DUF2461 DOMAIN-CONTAINING PROTEIN"/>
    <property type="match status" value="1"/>
</dbReference>
<evidence type="ECO:0000256" key="1">
    <source>
        <dbReference type="SAM" id="MobiDB-lite"/>
    </source>
</evidence>
<dbReference type="InterPro" id="IPR012808">
    <property type="entry name" value="CHP02453"/>
</dbReference>
<dbReference type="Proteomes" id="UP000027222">
    <property type="component" value="Unassembled WGS sequence"/>
</dbReference>
<name>A0A067S6K1_GALM3</name>
<feature type="compositionally biased region" description="Basic and acidic residues" evidence="1">
    <location>
        <begin position="22"/>
        <end position="35"/>
    </location>
</feature>
<sequence length="155" mass="17525">RKKTSSPRKKRKVEEDSEEYSETDKKGQSARKVYDSDDLDEDSDDNPKPKRKGRASNGSSPRKAQPVKKKKQEDSDAELDLDLEDGQEVVGVVVQAPKTGLVPPGQISQNTIDFLTKLKDPAFNDREWFKLHGEYHQFDDTFDSTLARRTGISPC</sequence>
<keyword evidence="3" id="KW-1185">Reference proteome</keyword>
<gene>
    <name evidence="2" type="ORF">GALMADRAFT_130931</name>
</gene>
<protein>
    <submittedName>
        <fullName evidence="2">Uncharacterized protein</fullName>
    </submittedName>
</protein>
<evidence type="ECO:0000313" key="3">
    <source>
        <dbReference type="Proteomes" id="UP000027222"/>
    </source>
</evidence>
<feature type="region of interest" description="Disordered" evidence="1">
    <location>
        <begin position="1"/>
        <end position="85"/>
    </location>
</feature>
<reference evidence="3" key="1">
    <citation type="journal article" date="2014" name="Proc. Natl. Acad. Sci. U.S.A.">
        <title>Extensive sampling of basidiomycete genomes demonstrates inadequacy of the white-rot/brown-rot paradigm for wood decay fungi.</title>
        <authorList>
            <person name="Riley R."/>
            <person name="Salamov A.A."/>
            <person name="Brown D.W."/>
            <person name="Nagy L.G."/>
            <person name="Floudas D."/>
            <person name="Held B.W."/>
            <person name="Levasseur A."/>
            <person name="Lombard V."/>
            <person name="Morin E."/>
            <person name="Otillar R."/>
            <person name="Lindquist E.A."/>
            <person name="Sun H."/>
            <person name="LaButti K.M."/>
            <person name="Schmutz J."/>
            <person name="Jabbour D."/>
            <person name="Luo H."/>
            <person name="Baker S.E."/>
            <person name="Pisabarro A.G."/>
            <person name="Walton J.D."/>
            <person name="Blanchette R.A."/>
            <person name="Henrissat B."/>
            <person name="Martin F."/>
            <person name="Cullen D."/>
            <person name="Hibbett D.S."/>
            <person name="Grigoriev I.V."/>
        </authorList>
    </citation>
    <scope>NUCLEOTIDE SEQUENCE [LARGE SCALE GENOMIC DNA]</scope>
    <source>
        <strain evidence="3">CBS 339.88</strain>
    </source>
</reference>
<organism evidence="2 3">
    <name type="scientific">Galerina marginata (strain CBS 339.88)</name>
    <dbReference type="NCBI Taxonomy" id="685588"/>
    <lineage>
        <taxon>Eukaryota</taxon>
        <taxon>Fungi</taxon>
        <taxon>Dikarya</taxon>
        <taxon>Basidiomycota</taxon>
        <taxon>Agaricomycotina</taxon>
        <taxon>Agaricomycetes</taxon>
        <taxon>Agaricomycetidae</taxon>
        <taxon>Agaricales</taxon>
        <taxon>Agaricineae</taxon>
        <taxon>Strophariaceae</taxon>
        <taxon>Galerina</taxon>
    </lineage>
</organism>
<dbReference type="STRING" id="685588.A0A067S6K1"/>
<dbReference type="PANTHER" id="PTHR36452">
    <property type="entry name" value="CHROMOSOME 12, WHOLE GENOME SHOTGUN SEQUENCE"/>
    <property type="match status" value="1"/>
</dbReference>
<feature type="compositionally biased region" description="Basic residues" evidence="1">
    <location>
        <begin position="1"/>
        <end position="11"/>
    </location>
</feature>
<evidence type="ECO:0000313" key="2">
    <source>
        <dbReference type="EMBL" id="KDR66465.1"/>
    </source>
</evidence>
<dbReference type="HOGENOM" id="CLU_1699686_0_0_1"/>
<dbReference type="AlphaFoldDB" id="A0A067S6K1"/>
<feature type="compositionally biased region" description="Acidic residues" evidence="1">
    <location>
        <begin position="75"/>
        <end position="85"/>
    </location>
</feature>
<accession>A0A067S6K1</accession>
<feature type="non-terminal residue" evidence="2">
    <location>
        <position position="1"/>
    </location>
</feature>